<evidence type="ECO:0000259" key="2">
    <source>
        <dbReference type="Pfam" id="PF11875"/>
    </source>
</evidence>
<keyword evidence="1" id="KW-0143">Chaperone</keyword>
<dbReference type="EMBL" id="HBFD01002984">
    <property type="protein sequence ID" value="CAD8716593.1"/>
    <property type="molecule type" value="Transcribed_RNA"/>
</dbReference>
<proteinExistence type="predicted"/>
<sequence>MNENFSEISNEERLAYMLGHPIVGLKPLFNREEFCPSCGSEHKSPWLLDMYGSCSSCHATLRESYHLQRRYADIPQLVPLEILFATYGDPLEPLTAIDVTAIMKERVKYYKNEDRLAFRIETQLNEVFKCDPAPGKSKQLRIRYRIDGVFATLLLSTLPSSQFPSPILLLRPTKRHLQIIRALYGHPKGRSSTGAMCTDVTEIVQGFVDLMGGSYLNLSPQSSVSQMFGDPCPGYTKDLRIEYEVSGRNGSIVRDEFRGHLKKRIYIEETPTVAPLLLVDKATYGVTPTSRRDRLRQLEKELIRIKTLEHKIHSGLYVSPDDYNYLNNNKQKIIDDMAATREAPISFLDITTKLQRLADKGGISLKLDKETFDPNLVFGNPMPGALKFLEVNLTCPGHDSERFADSREVTGGGFPRNYITNKSARFVVPVVENRLNGKARLAESVVFESSFAGPIITIVRATYGDFSNSSHLIDCTTEVQLKVKGQVLCIEQSENLNHWLVRDPCPGIHKQLRIEYITRGFYGNVRVREKDDLLVAGVQLGYLPESPQDD</sequence>
<dbReference type="InterPro" id="IPR024586">
    <property type="entry name" value="DnaJ-like_C11_C"/>
</dbReference>
<name>A0A7S0SUF6_9STRA</name>
<feature type="domain" description="DnaJ-like protein C11 C-terminal" evidence="2">
    <location>
        <begin position="178"/>
        <end position="252"/>
    </location>
</feature>
<gene>
    <name evidence="3" type="ORF">CNEB1095_LOCUS1928</name>
</gene>
<reference evidence="3" key="1">
    <citation type="submission" date="2021-01" db="EMBL/GenBank/DDBJ databases">
        <authorList>
            <person name="Corre E."/>
            <person name="Pelletier E."/>
            <person name="Niang G."/>
            <person name="Scheremetjew M."/>
            <person name="Finn R."/>
            <person name="Kale V."/>
            <person name="Holt S."/>
            <person name="Cochrane G."/>
            <person name="Meng A."/>
            <person name="Brown T."/>
            <person name="Cohen L."/>
        </authorList>
    </citation>
    <scope>NUCLEOTIDE SEQUENCE</scope>
    <source>
        <strain evidence="3">UTEXLB2642</strain>
    </source>
</reference>
<dbReference type="AlphaFoldDB" id="A0A7S0SUF6"/>
<evidence type="ECO:0000313" key="3">
    <source>
        <dbReference type="EMBL" id="CAD8716593.1"/>
    </source>
</evidence>
<protein>
    <recommendedName>
        <fullName evidence="2">DnaJ-like protein C11 C-terminal domain-containing protein</fullName>
    </recommendedName>
</protein>
<accession>A0A7S0SUF6</accession>
<evidence type="ECO:0000256" key="1">
    <source>
        <dbReference type="ARBA" id="ARBA00023186"/>
    </source>
</evidence>
<organism evidence="3">
    <name type="scientific">Chromulina nebulosa</name>
    <dbReference type="NCBI Taxonomy" id="96789"/>
    <lineage>
        <taxon>Eukaryota</taxon>
        <taxon>Sar</taxon>
        <taxon>Stramenopiles</taxon>
        <taxon>Ochrophyta</taxon>
        <taxon>Chrysophyceae</taxon>
        <taxon>Chromulinales</taxon>
        <taxon>Chromulinaceae</taxon>
        <taxon>Chromulina</taxon>
    </lineage>
</organism>
<dbReference type="Pfam" id="PF11875">
    <property type="entry name" value="DnaJ-like_C11_C"/>
    <property type="match status" value="1"/>
</dbReference>